<evidence type="ECO:0000313" key="11">
    <source>
        <dbReference type="EMBL" id="HAD5030339.1"/>
    </source>
</evidence>
<dbReference type="EMBL" id="DAAORA010000029">
    <property type="protein sequence ID" value="HAD4605668.1"/>
    <property type="molecule type" value="Genomic_DNA"/>
</dbReference>
<comment type="caution">
    <text evidence="5">The sequence shown here is derived from an EMBL/GenBank/DDBJ whole genome shotgun (WGS) entry which is preliminary data.</text>
</comment>
<dbReference type="AlphaFoldDB" id="A0A714TB03"/>
<protein>
    <submittedName>
        <fullName evidence="5">Uncharacterized protein</fullName>
    </submittedName>
</protein>
<evidence type="ECO:0000313" key="3">
    <source>
        <dbReference type="EMBL" id="HAD4094904.1"/>
    </source>
</evidence>
<reference evidence="5" key="2">
    <citation type="submission" date="2019-01" db="EMBL/GenBank/DDBJ databases">
        <authorList>
            <consortium name="NCBI Pathogen Detection Project"/>
        </authorList>
    </citation>
    <scope>NUCLEOTIDE SEQUENCE</scope>
    <source>
        <strain evidence="5">CT18</strain>
    </source>
</reference>
<dbReference type="EMBL" id="DAAOQA010000043">
    <property type="protein sequence ID" value="HAD5016436.1"/>
    <property type="molecule type" value="Genomic_DNA"/>
</dbReference>
<dbReference type="EMBL" id="DAAOWB010000030">
    <property type="protein sequence ID" value="HAD5194867.1"/>
    <property type="molecule type" value="Genomic_DNA"/>
</dbReference>
<dbReference type="EMBL" id="DAAOYW010000029">
    <property type="protein sequence ID" value="HAD4351987.1"/>
    <property type="molecule type" value="Genomic_DNA"/>
</dbReference>
<organism evidence="5">
    <name type="scientific">Salmonella enterica subsp. enterica serovar Typhi str. CT18</name>
    <dbReference type="NCBI Taxonomy" id="220341"/>
    <lineage>
        <taxon>Bacteria</taxon>
        <taxon>Pseudomonadati</taxon>
        <taxon>Pseudomonadota</taxon>
        <taxon>Gammaproteobacteria</taxon>
        <taxon>Enterobacterales</taxon>
        <taxon>Enterobacteriaceae</taxon>
        <taxon>Salmonella</taxon>
    </lineage>
</organism>
<evidence type="ECO:0000313" key="18">
    <source>
        <dbReference type="EMBL" id="HAD5897936.1"/>
    </source>
</evidence>
<dbReference type="EMBL" id="DAAOQY010000028">
    <property type="protein sequence ID" value="HAD4628899.1"/>
    <property type="molecule type" value="Genomic_DNA"/>
</dbReference>
<evidence type="ECO:0000313" key="6">
    <source>
        <dbReference type="EMBL" id="HAD4516124.1"/>
    </source>
</evidence>
<dbReference type="EMBL" id="DAAOSM010000026">
    <property type="protein sequence ID" value="HAD4094904.1"/>
    <property type="molecule type" value="Genomic_DNA"/>
</dbReference>
<dbReference type="EMBL" id="DAAOQD010000031">
    <property type="protein sequence ID" value="HAD5049065.1"/>
    <property type="molecule type" value="Genomic_DNA"/>
</dbReference>
<evidence type="ECO:0000313" key="9">
    <source>
        <dbReference type="EMBL" id="HAD4628899.1"/>
    </source>
</evidence>
<evidence type="ECO:0000313" key="15">
    <source>
        <dbReference type="EMBL" id="HAD5118853.1"/>
    </source>
</evidence>
<evidence type="ECO:0000313" key="7">
    <source>
        <dbReference type="EMBL" id="HAD4601162.1"/>
    </source>
</evidence>
<dbReference type="EMBL" id="DAAOQN010000028">
    <property type="protein sequence ID" value="HAD5118853.1"/>
    <property type="molecule type" value="Genomic_DNA"/>
</dbReference>
<accession>A0A714TB03</accession>
<evidence type="ECO:0000313" key="1">
    <source>
        <dbReference type="EMBL" id="HAD4020368.1"/>
    </source>
</evidence>
<evidence type="ECO:0000313" key="10">
    <source>
        <dbReference type="EMBL" id="HAD5016436.1"/>
    </source>
</evidence>
<evidence type="ECO:0000313" key="14">
    <source>
        <dbReference type="EMBL" id="HAD5104858.1"/>
    </source>
</evidence>
<sequence length="273" mass="30747">MKVSLDLVINSGDDEIDMDYALQTLLGASGVTSIITEAILRGKVKENRHQSNEIRTNLKHSFTGSFGQRFDVVISDRKVAARLSSMTRTVFAEVMSYYIYESLFLEGPALSDAAKKVVSGLDDIEDELTKAIRNRLKNMHKISTMCNYSVDLNYRKPGEKQKIITLNKNTALNITELIETNHDHQIEAIVTRFNTFTGNGRLLVRGEEKTTSFGFLNGLKYVTDAQTKKITSNLDANNRLAEEEREYLLLKVRDLTISNGEVVKYLIIEVDGV</sequence>
<dbReference type="EMBL" id="DAAOXN010000028">
    <property type="protein sequence ID" value="HAD4356413.1"/>
    <property type="molecule type" value="Genomic_DNA"/>
</dbReference>
<evidence type="ECO:0000313" key="5">
    <source>
        <dbReference type="EMBL" id="HAD4356413.1"/>
    </source>
</evidence>
<reference evidence="5" key="1">
    <citation type="journal article" date="2018" name="Genome Biol.">
        <title>SKESA: strategic k-mer extension for scrupulous assemblies.</title>
        <authorList>
            <person name="Souvorov A."/>
            <person name="Agarwala R."/>
            <person name="Lipman D.J."/>
        </authorList>
    </citation>
    <scope>NUCLEOTIDE SEQUENCE</scope>
    <source>
        <strain evidence="5">CT18</strain>
    </source>
</reference>
<dbReference type="EMBL" id="DAAOQK010000027">
    <property type="protein sequence ID" value="HAD5145697.1"/>
    <property type="molecule type" value="Genomic_DNA"/>
</dbReference>
<dbReference type="EMBL" id="DAAOSG010000029">
    <property type="protein sequence ID" value="HAD4029620.1"/>
    <property type="molecule type" value="Genomic_DNA"/>
</dbReference>
<dbReference type="EMBL" id="DAAOQI010000028">
    <property type="protein sequence ID" value="HAD5100560.1"/>
    <property type="molecule type" value="Genomic_DNA"/>
</dbReference>
<gene>
    <name evidence="19" type="ORF">G1R54_20850</name>
    <name evidence="1" type="ORF">G1R58_21665</name>
    <name evidence="2" type="ORF">G1R60_21285</name>
    <name evidence="14" type="ORF">G1R61_20435</name>
    <name evidence="10" type="ORF">G1R64_23420</name>
    <name evidence="13" type="ORF">G1R67_21180</name>
    <name evidence="15" type="ORF">G1R72_21630</name>
    <name evidence="3" type="ORF">G1R76_21040</name>
    <name evidence="11" type="ORF">G1R81_20770</name>
    <name evidence="9" type="ORF">G1R82_21665</name>
    <name evidence="12" type="ORF">G1R85_21390</name>
    <name evidence="7" type="ORF">G1R97_21705</name>
    <name evidence="16" type="ORF">G1S00_20995</name>
    <name evidence="8" type="ORF">G1S09_22025</name>
    <name evidence="4" type="ORF">G1T38_21395</name>
    <name evidence="17" type="ORF">G1T80_21770</name>
    <name evidence="6" type="ORF">G1U04_21440</name>
    <name evidence="5" type="ORF">G1U15_21340</name>
    <name evidence="18" type="ORF">G1V29_21645</name>
</gene>
<dbReference type="EMBL" id="DAAOSE010000031">
    <property type="protein sequence ID" value="HAD4020368.1"/>
    <property type="molecule type" value="Genomic_DNA"/>
</dbReference>
<evidence type="ECO:0000313" key="4">
    <source>
        <dbReference type="EMBL" id="HAD4351987.1"/>
    </source>
</evidence>
<evidence type="ECO:0000313" key="19">
    <source>
        <dbReference type="EMBL" id="HAD5959910.1"/>
    </source>
</evidence>
<dbReference type="EMBL" id="DAAOQZ010000030">
    <property type="protein sequence ID" value="HAD4601162.1"/>
    <property type="molecule type" value="Genomic_DNA"/>
</dbReference>
<evidence type="ECO:0000313" key="16">
    <source>
        <dbReference type="EMBL" id="HAD5145697.1"/>
    </source>
</evidence>
<evidence type="ECO:0000313" key="8">
    <source>
        <dbReference type="EMBL" id="HAD4605668.1"/>
    </source>
</evidence>
<dbReference type="EMBL" id="DAAOPS010000028">
    <property type="protein sequence ID" value="HAD5959910.1"/>
    <property type="molecule type" value="Genomic_DNA"/>
</dbReference>
<evidence type="ECO:0000313" key="2">
    <source>
        <dbReference type="EMBL" id="HAD4029620.1"/>
    </source>
</evidence>
<dbReference type="EMBL" id="DAAOQW010000027">
    <property type="protein sequence ID" value="HAD5104858.1"/>
    <property type="molecule type" value="Genomic_DNA"/>
</dbReference>
<dbReference type="EMBL" id="DAAOPU010000028">
    <property type="protein sequence ID" value="HAD5030339.1"/>
    <property type="molecule type" value="Genomic_DNA"/>
</dbReference>
<proteinExistence type="predicted"/>
<dbReference type="EMBL" id="DAAOZS010000030">
    <property type="protein sequence ID" value="HAD4516124.1"/>
    <property type="molecule type" value="Genomic_DNA"/>
</dbReference>
<evidence type="ECO:0000313" key="12">
    <source>
        <dbReference type="EMBL" id="HAD5049065.1"/>
    </source>
</evidence>
<name>A0A714TB03_SALTI</name>
<evidence type="ECO:0000313" key="13">
    <source>
        <dbReference type="EMBL" id="HAD5100560.1"/>
    </source>
</evidence>
<evidence type="ECO:0000313" key="17">
    <source>
        <dbReference type="EMBL" id="HAD5194867.1"/>
    </source>
</evidence>
<dbReference type="EMBL" id="DAAPER010000028">
    <property type="protein sequence ID" value="HAD5897936.1"/>
    <property type="molecule type" value="Genomic_DNA"/>
</dbReference>